<evidence type="ECO:0000259" key="3">
    <source>
        <dbReference type="PROSITE" id="PS51186"/>
    </source>
</evidence>
<dbReference type="Proteomes" id="UP000032305">
    <property type="component" value="Unassembled WGS sequence"/>
</dbReference>
<dbReference type="EMBL" id="BBPI01000017">
    <property type="protein sequence ID" value="GAL99935.1"/>
    <property type="molecule type" value="Genomic_DNA"/>
</dbReference>
<dbReference type="eggNOG" id="COG0456">
    <property type="taxonomic scope" value="Bacteria"/>
</dbReference>
<evidence type="ECO:0000313" key="4">
    <source>
        <dbReference type="EMBL" id="GAL99935.1"/>
    </source>
</evidence>
<dbReference type="AlphaFoldDB" id="A0A0A1W490"/>
<gene>
    <name evidence="4" type="ORF">SP5_017_00100</name>
</gene>
<dbReference type="InterPro" id="IPR050832">
    <property type="entry name" value="Bact_Acetyltransf"/>
</dbReference>
<organism evidence="4 5">
    <name type="scientific">Sphingomonas parapaucimobilis NBRC 15100</name>
    <dbReference type="NCBI Taxonomy" id="1219049"/>
    <lineage>
        <taxon>Bacteria</taxon>
        <taxon>Pseudomonadati</taxon>
        <taxon>Pseudomonadota</taxon>
        <taxon>Alphaproteobacteria</taxon>
        <taxon>Sphingomonadales</taxon>
        <taxon>Sphingomonadaceae</taxon>
        <taxon>Sphingomonas</taxon>
    </lineage>
</organism>
<dbReference type="Gene3D" id="3.40.630.30">
    <property type="match status" value="1"/>
</dbReference>
<dbReference type="Pfam" id="PF00583">
    <property type="entry name" value="Acetyltransf_1"/>
    <property type="match status" value="1"/>
</dbReference>
<evidence type="ECO:0000313" key="5">
    <source>
        <dbReference type="Proteomes" id="UP000032305"/>
    </source>
</evidence>
<reference evidence="4 5" key="1">
    <citation type="submission" date="2014-11" db="EMBL/GenBank/DDBJ databases">
        <title>Whole genome shotgun sequence of Sphingomonas parapaucimobilis NBRC 15100.</title>
        <authorList>
            <person name="Katano-Makiyama Y."/>
            <person name="Hosoyama A."/>
            <person name="Hashimoto M."/>
            <person name="Hosoyama Y."/>
            <person name="Noguchi M."/>
            <person name="Numata M."/>
            <person name="Tsuchikane K."/>
            <person name="Hirakata S."/>
            <person name="Uohara A."/>
            <person name="Shimodaira J."/>
            <person name="Ohji S."/>
            <person name="Ichikawa N."/>
            <person name="Kimura A."/>
            <person name="Yamazoe A."/>
            <person name="Fujita N."/>
        </authorList>
    </citation>
    <scope>NUCLEOTIDE SEQUENCE [LARGE SCALE GENOMIC DNA]</scope>
    <source>
        <strain evidence="4 5">NBRC 15100</strain>
    </source>
</reference>
<dbReference type="PANTHER" id="PTHR43877:SF5">
    <property type="entry name" value="BLL8307 PROTEIN"/>
    <property type="match status" value="1"/>
</dbReference>
<feature type="domain" description="N-acetyltransferase" evidence="3">
    <location>
        <begin position="2"/>
        <end position="153"/>
    </location>
</feature>
<dbReference type="PROSITE" id="PS51186">
    <property type="entry name" value="GNAT"/>
    <property type="match status" value="1"/>
</dbReference>
<evidence type="ECO:0000256" key="1">
    <source>
        <dbReference type="ARBA" id="ARBA00022679"/>
    </source>
</evidence>
<comment type="caution">
    <text evidence="4">The sequence shown here is derived from an EMBL/GenBank/DDBJ whole genome shotgun (WGS) entry which is preliminary data.</text>
</comment>
<evidence type="ECO:0000256" key="2">
    <source>
        <dbReference type="ARBA" id="ARBA00023315"/>
    </source>
</evidence>
<name>A0A0A1W490_9SPHN</name>
<dbReference type="PANTHER" id="PTHR43877">
    <property type="entry name" value="AMINOALKYLPHOSPHONATE N-ACETYLTRANSFERASE-RELATED-RELATED"/>
    <property type="match status" value="1"/>
</dbReference>
<dbReference type="InterPro" id="IPR000182">
    <property type="entry name" value="GNAT_dom"/>
</dbReference>
<sequence>MVEIRRDDPGAAYIADLLELHLRELRGEMAEYSFALDASGLSSSDISFWTAWDGEKLLGFAALKQLAPDHGEVKSMRAAPEARGQGVGRGLLDHIIMEARNRGYQRLSLETGTASLHAPAVRLYRSAGFTPCEAFGNYAPSPHNQFFRLDLTA</sequence>
<keyword evidence="1" id="KW-0808">Transferase</keyword>
<accession>A0A0A1W490</accession>
<dbReference type="RefSeq" id="WP_245613385.1">
    <property type="nucleotide sequence ID" value="NZ_BBPI01000017.1"/>
</dbReference>
<dbReference type="CDD" id="cd04301">
    <property type="entry name" value="NAT_SF"/>
    <property type="match status" value="1"/>
</dbReference>
<protein>
    <recommendedName>
        <fullName evidence="3">N-acetyltransferase domain-containing protein</fullName>
    </recommendedName>
</protein>
<dbReference type="SUPFAM" id="SSF55729">
    <property type="entry name" value="Acyl-CoA N-acyltransferases (Nat)"/>
    <property type="match status" value="1"/>
</dbReference>
<dbReference type="InterPro" id="IPR016181">
    <property type="entry name" value="Acyl_CoA_acyltransferase"/>
</dbReference>
<keyword evidence="5" id="KW-1185">Reference proteome</keyword>
<proteinExistence type="predicted"/>
<dbReference type="GO" id="GO:0016747">
    <property type="term" value="F:acyltransferase activity, transferring groups other than amino-acyl groups"/>
    <property type="evidence" value="ECO:0007669"/>
    <property type="project" value="InterPro"/>
</dbReference>
<keyword evidence="2" id="KW-0012">Acyltransferase</keyword>